<feature type="domain" description="Phosphogluconate dehydrogenase NAD-binding putative C-terminal" evidence="2">
    <location>
        <begin position="182"/>
        <end position="252"/>
    </location>
</feature>
<dbReference type="InterPro" id="IPR015814">
    <property type="entry name" value="Pgluconate_DH_NAD-bd_C"/>
</dbReference>
<reference evidence="3 4" key="1">
    <citation type="submission" date="2024-06" db="EMBL/GenBank/DDBJ databases">
        <title>The Natural Products Discovery Center: Release of the First 8490 Sequenced Strains for Exploring Actinobacteria Biosynthetic Diversity.</title>
        <authorList>
            <person name="Kalkreuter E."/>
            <person name="Kautsar S.A."/>
            <person name="Yang D."/>
            <person name="Bader C.D."/>
            <person name="Teijaro C.N."/>
            <person name="Fluegel L."/>
            <person name="Davis C.M."/>
            <person name="Simpson J.R."/>
            <person name="Lauterbach L."/>
            <person name="Steele A.D."/>
            <person name="Gui C."/>
            <person name="Meng S."/>
            <person name="Li G."/>
            <person name="Viehrig K."/>
            <person name="Ye F."/>
            <person name="Su P."/>
            <person name="Kiefer A.F."/>
            <person name="Nichols A."/>
            <person name="Cepeda A.J."/>
            <person name="Yan W."/>
            <person name="Fan B."/>
            <person name="Jiang Y."/>
            <person name="Adhikari A."/>
            <person name="Zheng C.-J."/>
            <person name="Schuster L."/>
            <person name="Cowan T.M."/>
            <person name="Smanski M.J."/>
            <person name="Chevrette M.G."/>
            <person name="De Carvalho L.P.S."/>
            <person name="Shen B."/>
        </authorList>
    </citation>
    <scope>NUCLEOTIDE SEQUENCE [LARGE SCALE GENOMIC DNA]</scope>
    <source>
        <strain evidence="3 4">NPDC050100</strain>
    </source>
</reference>
<protein>
    <submittedName>
        <fullName evidence="3">DUF1932 domain-containing protein</fullName>
    </submittedName>
</protein>
<evidence type="ECO:0000313" key="4">
    <source>
        <dbReference type="Proteomes" id="UP001551675"/>
    </source>
</evidence>
<dbReference type="InterPro" id="IPR013328">
    <property type="entry name" value="6PGD_dom2"/>
</dbReference>
<dbReference type="Pfam" id="PF03446">
    <property type="entry name" value="NAD_binding_2"/>
    <property type="match status" value="1"/>
</dbReference>
<gene>
    <name evidence="3" type="ORF">AB0I59_06680</name>
</gene>
<proteinExistence type="predicted"/>
<dbReference type="SUPFAM" id="SSF48179">
    <property type="entry name" value="6-phosphogluconate dehydrogenase C-terminal domain-like"/>
    <property type="match status" value="1"/>
</dbReference>
<dbReference type="Pfam" id="PF09130">
    <property type="entry name" value="DUF1932"/>
    <property type="match status" value="1"/>
</dbReference>
<dbReference type="InterPro" id="IPR006115">
    <property type="entry name" value="6PGDH_NADP-bd"/>
</dbReference>
<dbReference type="Gene3D" id="1.10.1040.10">
    <property type="entry name" value="N-(1-d-carboxylethyl)-l-norvaline Dehydrogenase, domain 2"/>
    <property type="match status" value="1"/>
</dbReference>
<evidence type="ECO:0000259" key="2">
    <source>
        <dbReference type="Pfam" id="PF09130"/>
    </source>
</evidence>
<accession>A0ABV3G9M9</accession>
<organism evidence="3 4">
    <name type="scientific">Microtetraspora glauca</name>
    <dbReference type="NCBI Taxonomy" id="1996"/>
    <lineage>
        <taxon>Bacteria</taxon>
        <taxon>Bacillati</taxon>
        <taxon>Actinomycetota</taxon>
        <taxon>Actinomycetes</taxon>
        <taxon>Streptosporangiales</taxon>
        <taxon>Streptosporangiaceae</taxon>
        <taxon>Microtetraspora</taxon>
    </lineage>
</organism>
<dbReference type="InterPro" id="IPR008927">
    <property type="entry name" value="6-PGluconate_DH-like_C_sf"/>
</dbReference>
<keyword evidence="4" id="KW-1185">Reference proteome</keyword>
<comment type="caution">
    <text evidence="3">The sequence shown here is derived from an EMBL/GenBank/DDBJ whole genome shotgun (WGS) entry which is preliminary data.</text>
</comment>
<name>A0ABV3G9M9_MICGL</name>
<feature type="domain" description="6-phosphogluconate dehydrogenase NADP-binding" evidence="1">
    <location>
        <begin position="5"/>
        <end position="108"/>
    </location>
</feature>
<evidence type="ECO:0000313" key="3">
    <source>
        <dbReference type="EMBL" id="MEV0968302.1"/>
    </source>
</evidence>
<dbReference type="SUPFAM" id="SSF51735">
    <property type="entry name" value="NAD(P)-binding Rossmann-fold domains"/>
    <property type="match status" value="1"/>
</dbReference>
<dbReference type="RefSeq" id="WP_358130821.1">
    <property type="nucleotide sequence ID" value="NZ_JBFALK010000003.1"/>
</dbReference>
<dbReference type="InterPro" id="IPR036291">
    <property type="entry name" value="NAD(P)-bd_dom_sf"/>
</dbReference>
<dbReference type="Gene3D" id="3.40.50.720">
    <property type="entry name" value="NAD(P)-binding Rossmann-like Domain"/>
    <property type="match status" value="1"/>
</dbReference>
<dbReference type="EMBL" id="JBFALK010000003">
    <property type="protein sequence ID" value="MEV0968302.1"/>
    <property type="molecule type" value="Genomic_DNA"/>
</dbReference>
<sequence>MKPRVALLGLGEAGYAIASGLRAHAHVTGFDPAWTGRPVDFTVTETPAEAVAGAQVIIALTAAADAPGALESALGHTASDAVYLDLATASPDLKRELAATATAHGLTFAEGVLMAPVLRLLVRTPVLAAGPGAGRATELLSACGMDITSLGAEVGQAAARKLLRSIVVKGLTALMVESLRVAETQGLGEWCHDHLVDTLTELDGDVIRRLLDGTVLHSERRVAEMEAAVRMARSAGESAAMTLATVEVLKSVSGRGVPRLGTAP</sequence>
<evidence type="ECO:0000259" key="1">
    <source>
        <dbReference type="Pfam" id="PF03446"/>
    </source>
</evidence>
<dbReference type="Proteomes" id="UP001551675">
    <property type="component" value="Unassembled WGS sequence"/>
</dbReference>